<dbReference type="RefSeq" id="WP_183677746.1">
    <property type="nucleotide sequence ID" value="NZ_BJXN01000004.1"/>
</dbReference>
<accession>A0A511RKR9</accession>
<protein>
    <recommendedName>
        <fullName evidence="3">DUF3234 domain-containing protein</fullName>
    </recommendedName>
</protein>
<dbReference type="EMBL" id="BJXN01000004">
    <property type="protein sequence ID" value="GEM89416.1"/>
    <property type="molecule type" value="Genomic_DNA"/>
</dbReference>
<gene>
    <name evidence="1" type="ORF">ODE01S_08500</name>
</gene>
<dbReference type="AlphaFoldDB" id="A0A511RKR9"/>
<dbReference type="Pfam" id="PF11572">
    <property type="entry name" value="DUF3234"/>
    <property type="match status" value="1"/>
</dbReference>
<evidence type="ECO:0000313" key="1">
    <source>
        <dbReference type="EMBL" id="GEM89416.1"/>
    </source>
</evidence>
<dbReference type="Proteomes" id="UP000321827">
    <property type="component" value="Unassembled WGS sequence"/>
</dbReference>
<reference evidence="1 2" key="1">
    <citation type="submission" date="2019-07" db="EMBL/GenBank/DDBJ databases">
        <title>Whole genome shotgun sequence of Oceanithermus desulfurans NBRC 100063.</title>
        <authorList>
            <person name="Hosoyama A."/>
            <person name="Uohara A."/>
            <person name="Ohji S."/>
            <person name="Ichikawa N."/>
        </authorList>
    </citation>
    <scope>NUCLEOTIDE SEQUENCE [LARGE SCALE GENOMIC DNA]</scope>
    <source>
        <strain evidence="1 2">NBRC 100063</strain>
    </source>
</reference>
<dbReference type="Gene3D" id="3.40.1350.90">
    <property type="entry name" value="Uncharacterised protein PF11572, DUF3234"/>
    <property type="match status" value="1"/>
</dbReference>
<organism evidence="1 2">
    <name type="scientific">Oceanithermus desulfurans NBRC 100063</name>
    <dbReference type="NCBI Taxonomy" id="1227550"/>
    <lineage>
        <taxon>Bacteria</taxon>
        <taxon>Thermotogati</taxon>
        <taxon>Deinococcota</taxon>
        <taxon>Deinococci</taxon>
        <taxon>Thermales</taxon>
        <taxon>Thermaceae</taxon>
        <taxon>Oceanithermus</taxon>
    </lineage>
</organism>
<comment type="caution">
    <text evidence="1">The sequence shown here is derived from an EMBL/GenBank/DDBJ whole genome shotgun (WGS) entry which is preliminary data.</text>
</comment>
<dbReference type="InterPro" id="IPR021628">
    <property type="entry name" value="DUF3234"/>
</dbReference>
<sequence length="113" mass="12312">METNFFEAVWYVLTDPARAGEHLTLTAAEVKYALVWTSSKAALEFSREVAAARGMKVTPLYSWTLKETFLTAAEYLGAGHLLIDYRQGQLQAAALPIANARKRLGPGAGNAQP</sequence>
<name>A0A511RKR9_9DEIN</name>
<proteinExistence type="predicted"/>
<evidence type="ECO:0008006" key="3">
    <source>
        <dbReference type="Google" id="ProtNLM"/>
    </source>
</evidence>
<evidence type="ECO:0000313" key="2">
    <source>
        <dbReference type="Proteomes" id="UP000321827"/>
    </source>
</evidence>